<dbReference type="NCBIfam" id="TIGR01683">
    <property type="entry name" value="thiS"/>
    <property type="match status" value="1"/>
</dbReference>
<gene>
    <name evidence="1" type="ORF">BWR60_11995</name>
</gene>
<dbReference type="STRING" id="1122125.GCA_000423185_00103"/>
<keyword evidence="2" id="KW-1185">Reference proteome</keyword>
<dbReference type="PANTHER" id="PTHR34472">
    <property type="entry name" value="SULFUR CARRIER PROTEIN THIS"/>
    <property type="match status" value="1"/>
</dbReference>
<dbReference type="Gene3D" id="3.10.20.30">
    <property type="match status" value="1"/>
</dbReference>
<dbReference type="InterPro" id="IPR016155">
    <property type="entry name" value="Mopterin_synth/thiamin_S_b"/>
</dbReference>
<dbReference type="RefSeq" id="WP_088151259.1">
    <property type="nucleotide sequence ID" value="NZ_NHON01000017.1"/>
</dbReference>
<proteinExistence type="predicted"/>
<reference evidence="2" key="1">
    <citation type="submission" date="2017-05" db="EMBL/GenBank/DDBJ databases">
        <authorList>
            <person name="Macchi M."/>
            <person name="Festa S."/>
            <person name="Coppotelli B.M."/>
            <person name="Morelli I.S."/>
        </authorList>
    </citation>
    <scope>NUCLEOTIDE SEQUENCE [LARGE SCALE GENOMIC DNA]</scope>
    <source>
        <strain evidence="2">I</strain>
    </source>
</reference>
<dbReference type="InterPro" id="IPR010035">
    <property type="entry name" value="Thi_S"/>
</dbReference>
<evidence type="ECO:0000313" key="2">
    <source>
        <dbReference type="Proteomes" id="UP000196655"/>
    </source>
</evidence>
<dbReference type="PANTHER" id="PTHR34472:SF1">
    <property type="entry name" value="SULFUR CARRIER PROTEIN THIS"/>
    <property type="match status" value="1"/>
</dbReference>
<comment type="caution">
    <text evidence="1">The sequence shown here is derived from an EMBL/GenBank/DDBJ whole genome shotgun (WGS) entry which is preliminary data.</text>
</comment>
<name>A0A211ZNZ6_9PROT</name>
<organism evidence="1 2">
    <name type="scientific">Inquilinus limosus</name>
    <dbReference type="NCBI Taxonomy" id="171674"/>
    <lineage>
        <taxon>Bacteria</taxon>
        <taxon>Pseudomonadati</taxon>
        <taxon>Pseudomonadota</taxon>
        <taxon>Alphaproteobacteria</taxon>
        <taxon>Rhodospirillales</taxon>
        <taxon>Rhodospirillaceae</taxon>
        <taxon>Inquilinus</taxon>
    </lineage>
</organism>
<accession>A0A211ZNZ6</accession>
<dbReference type="Proteomes" id="UP000196655">
    <property type="component" value="Unassembled WGS sequence"/>
</dbReference>
<dbReference type="CDD" id="cd00565">
    <property type="entry name" value="Ubl_ThiS"/>
    <property type="match status" value="1"/>
</dbReference>
<sequence>MSVPGTVNVNGEAEEAAAGISVLDLLLAKGIDPAACGTAVALNDAVLPRTRWPEHRLAAGDRIEIVRPFQGG</sequence>
<dbReference type="SUPFAM" id="SSF54285">
    <property type="entry name" value="MoaD/ThiS"/>
    <property type="match status" value="1"/>
</dbReference>
<dbReference type="EMBL" id="NHON01000017">
    <property type="protein sequence ID" value="OWJ66991.1"/>
    <property type="molecule type" value="Genomic_DNA"/>
</dbReference>
<dbReference type="OrthoDB" id="197113at2"/>
<dbReference type="AlphaFoldDB" id="A0A211ZNZ6"/>
<dbReference type="Pfam" id="PF02597">
    <property type="entry name" value="ThiS"/>
    <property type="match status" value="1"/>
</dbReference>
<protein>
    <submittedName>
        <fullName evidence="1">Thiamine biosynthesis protein ThiS</fullName>
    </submittedName>
</protein>
<dbReference type="InterPro" id="IPR003749">
    <property type="entry name" value="ThiS/MoaD-like"/>
</dbReference>
<dbReference type="InterPro" id="IPR012675">
    <property type="entry name" value="Beta-grasp_dom_sf"/>
</dbReference>
<evidence type="ECO:0000313" key="1">
    <source>
        <dbReference type="EMBL" id="OWJ66991.1"/>
    </source>
</evidence>